<proteinExistence type="predicted"/>
<dbReference type="Gene3D" id="3.80.10.10">
    <property type="entry name" value="Ribonuclease Inhibitor"/>
    <property type="match status" value="1"/>
</dbReference>
<name>A0A9W8PRK9_9HYPO</name>
<evidence type="ECO:0008006" key="3">
    <source>
        <dbReference type="Google" id="ProtNLM"/>
    </source>
</evidence>
<sequence>MVDLISRLPNELLREICLFASTYDRFCPLRYLALVNKQIRQVAFPLLVRHWERDSSPHQPHLGLLALHLLRYPKHRKQVKTLNFMSPNNREPNPGGRTLYDQTPVRLQPKNLVELARAAEETIPHLAQSSNWTGRIRIGSFHAIAVLVMAWATRVTDVAMELPRPYDGGQMSDSQDIMMKFFHGAAQKVSTSDMALAEVQRLRIETWERQSSHDGVVEFPLSVFQLPKLKKLHIKHLELSGSQEYSIPRGCSAVEELFLESSKVRGAELRNILATCPRFRSLHYVWFYMILGPEKTTIRDAIIKEAGSLEELHLDLESPLHWSAVYELLFGATNNGMAIEKSFTSLSHLRKFTLDLRDIPLRMDDSWELMPDYLTAQLPASLEELTLTWGNPQMACLEGSLHRWYHPEFWFSTVVAIKMLLEEAGPGCKFNKLRSLDVTQILVGSKEMGKVVELGKSKGINVLEYTK</sequence>
<dbReference type="EMBL" id="JAPDHF010000007">
    <property type="protein sequence ID" value="KAJ4015290.1"/>
    <property type="molecule type" value="Genomic_DNA"/>
</dbReference>
<comment type="caution">
    <text evidence="1">The sequence shown here is derived from an EMBL/GenBank/DDBJ whole genome shotgun (WGS) entry which is preliminary data.</text>
</comment>
<dbReference type="OrthoDB" id="5238783at2759"/>
<dbReference type="SUPFAM" id="SSF52047">
    <property type="entry name" value="RNI-like"/>
    <property type="match status" value="1"/>
</dbReference>
<dbReference type="InterPro" id="IPR032675">
    <property type="entry name" value="LRR_dom_sf"/>
</dbReference>
<evidence type="ECO:0000313" key="2">
    <source>
        <dbReference type="Proteomes" id="UP001152130"/>
    </source>
</evidence>
<accession>A0A9W8PRK9</accession>
<gene>
    <name evidence="1" type="ORF">NW766_005625</name>
</gene>
<evidence type="ECO:0000313" key="1">
    <source>
        <dbReference type="EMBL" id="KAJ4015290.1"/>
    </source>
</evidence>
<organism evidence="1 2">
    <name type="scientific">Fusarium irregulare</name>
    <dbReference type="NCBI Taxonomy" id="2494466"/>
    <lineage>
        <taxon>Eukaryota</taxon>
        <taxon>Fungi</taxon>
        <taxon>Dikarya</taxon>
        <taxon>Ascomycota</taxon>
        <taxon>Pezizomycotina</taxon>
        <taxon>Sordariomycetes</taxon>
        <taxon>Hypocreomycetidae</taxon>
        <taxon>Hypocreales</taxon>
        <taxon>Nectriaceae</taxon>
        <taxon>Fusarium</taxon>
        <taxon>Fusarium incarnatum-equiseti species complex</taxon>
    </lineage>
</organism>
<dbReference type="AlphaFoldDB" id="A0A9W8PRK9"/>
<keyword evidence="2" id="KW-1185">Reference proteome</keyword>
<dbReference type="Proteomes" id="UP001152130">
    <property type="component" value="Unassembled WGS sequence"/>
</dbReference>
<protein>
    <recommendedName>
        <fullName evidence="3">F-box domain-containing protein</fullName>
    </recommendedName>
</protein>
<reference evidence="1" key="1">
    <citation type="submission" date="2022-10" db="EMBL/GenBank/DDBJ databases">
        <title>Fusarium specimens isolated from Avocado Roots.</title>
        <authorList>
            <person name="Stajich J."/>
            <person name="Roper C."/>
            <person name="Heimlech-Rivalta G."/>
        </authorList>
    </citation>
    <scope>NUCLEOTIDE SEQUENCE</scope>
    <source>
        <strain evidence="1">CF00143</strain>
    </source>
</reference>